<dbReference type="PIRSF" id="PIRSF019574">
    <property type="entry name" value="Periplasmic_polyamine_BP"/>
    <property type="match status" value="1"/>
</dbReference>
<evidence type="ECO:0000256" key="4">
    <source>
        <dbReference type="ARBA" id="ARBA00022764"/>
    </source>
</evidence>
<name>A0ABY9Q8L0_9FIRM</name>
<organism evidence="6 7">
    <name type="scientific">Terrisporobacter mayombei</name>
    <dbReference type="NCBI Taxonomy" id="1541"/>
    <lineage>
        <taxon>Bacteria</taxon>
        <taxon>Bacillati</taxon>
        <taxon>Bacillota</taxon>
        <taxon>Clostridia</taxon>
        <taxon>Peptostreptococcales</taxon>
        <taxon>Peptostreptococcaceae</taxon>
        <taxon>Terrisporobacter</taxon>
    </lineage>
</organism>
<dbReference type="PROSITE" id="PS51257">
    <property type="entry name" value="PROKAR_LIPOPROTEIN"/>
    <property type="match status" value="1"/>
</dbReference>
<evidence type="ECO:0000256" key="5">
    <source>
        <dbReference type="SAM" id="SignalP"/>
    </source>
</evidence>
<gene>
    <name evidence="6" type="primary">potD_2</name>
    <name evidence="6" type="ORF">TEMA_38920</name>
</gene>
<keyword evidence="2" id="KW-0813">Transport</keyword>
<evidence type="ECO:0000256" key="2">
    <source>
        <dbReference type="ARBA" id="ARBA00022448"/>
    </source>
</evidence>
<dbReference type="SUPFAM" id="SSF53850">
    <property type="entry name" value="Periplasmic binding protein-like II"/>
    <property type="match status" value="1"/>
</dbReference>
<dbReference type="PANTHER" id="PTHR30222:SF17">
    <property type="entry name" value="SPERMIDINE_PUTRESCINE-BINDING PERIPLASMIC PROTEIN"/>
    <property type="match status" value="1"/>
</dbReference>
<evidence type="ECO:0000313" key="6">
    <source>
        <dbReference type="EMBL" id="WMT83380.1"/>
    </source>
</evidence>
<sequence length="351" mass="40052">MKLKKIISIALTVVMSSTLLVGCGQSKKSAEVLNIYNVGDYIDPDLITKFQEETGITVVYETYDTNEAMYQKLKSGSTKYDLIFPSDYMVEKLIDEDLVSTIDYSKIPNYKYIMKDFRNPDYDPGNKFSVPYLWGTFGILYNKTMVDEKDVQSWDVLWNPKYKGEIQMLDSVRDTMGISLIRLGHSINTHKTSEIEAAKKELIKQLPLVQAYVNDDGKDRLIVGDAAMGIVYNGDALVLMDENPDLAYSVPKEGTNRWVDAMCVPKIAENKDYAEKFINFILDPENALKNVEYIEYSTPNQGAYDLLDNETKNDPTAYPDEKILDKSEVFLNLPPDVQKKYEDAWTEIKSQ</sequence>
<comment type="subcellular location">
    <subcellularLocation>
        <location evidence="1">Periplasm</location>
    </subcellularLocation>
</comment>
<evidence type="ECO:0000313" key="7">
    <source>
        <dbReference type="Proteomes" id="UP001235030"/>
    </source>
</evidence>
<evidence type="ECO:0000256" key="3">
    <source>
        <dbReference type="ARBA" id="ARBA00022729"/>
    </source>
</evidence>
<proteinExistence type="predicted"/>
<dbReference type="InterPro" id="IPR001188">
    <property type="entry name" value="Sperm_putr-bd"/>
</dbReference>
<dbReference type="RefSeq" id="WP_228106062.1">
    <property type="nucleotide sequence ID" value="NZ_CP101637.1"/>
</dbReference>
<dbReference type="InterPro" id="IPR006059">
    <property type="entry name" value="SBP"/>
</dbReference>
<keyword evidence="4" id="KW-0574">Periplasm</keyword>
<dbReference type="Proteomes" id="UP001235030">
    <property type="component" value="Chromosome"/>
</dbReference>
<evidence type="ECO:0000256" key="1">
    <source>
        <dbReference type="ARBA" id="ARBA00004418"/>
    </source>
</evidence>
<feature type="chain" id="PRO_5045702028" evidence="5">
    <location>
        <begin position="22"/>
        <end position="351"/>
    </location>
</feature>
<reference evidence="6 7" key="1">
    <citation type="submission" date="2022-07" db="EMBL/GenBank/DDBJ databases">
        <title>Genome sequence of Terrisporobacter mayombei DSM6539.</title>
        <authorList>
            <person name="Boeer T."/>
            <person name="Bengelsdorf F.R."/>
            <person name="Daniel R."/>
            <person name="Poehlein A."/>
        </authorList>
    </citation>
    <scope>NUCLEOTIDE SEQUENCE [LARGE SCALE GENOMIC DNA]</scope>
    <source>
        <strain evidence="6 7">DSM 6539</strain>
    </source>
</reference>
<dbReference type="PANTHER" id="PTHR30222">
    <property type="entry name" value="SPERMIDINE/PUTRESCINE-BINDING PERIPLASMIC PROTEIN"/>
    <property type="match status" value="1"/>
</dbReference>
<dbReference type="PRINTS" id="PR00909">
    <property type="entry name" value="SPERMDNBNDNG"/>
</dbReference>
<keyword evidence="3 5" id="KW-0732">Signal</keyword>
<dbReference type="Gene3D" id="3.40.190.10">
    <property type="entry name" value="Periplasmic binding protein-like II"/>
    <property type="match status" value="2"/>
</dbReference>
<dbReference type="CDD" id="cd13663">
    <property type="entry name" value="PBP2_PotD_PotF_like_2"/>
    <property type="match status" value="1"/>
</dbReference>
<accession>A0ABY9Q8L0</accession>
<dbReference type="EMBL" id="CP101637">
    <property type="protein sequence ID" value="WMT83380.1"/>
    <property type="molecule type" value="Genomic_DNA"/>
</dbReference>
<feature type="signal peptide" evidence="5">
    <location>
        <begin position="1"/>
        <end position="21"/>
    </location>
</feature>
<dbReference type="Pfam" id="PF13416">
    <property type="entry name" value="SBP_bac_8"/>
    <property type="match status" value="1"/>
</dbReference>
<protein>
    <submittedName>
        <fullName evidence="6">Spermidine/putrescine-binding periplasmic protein</fullName>
    </submittedName>
</protein>
<keyword evidence="7" id="KW-1185">Reference proteome</keyword>